<dbReference type="GO" id="GO:0016787">
    <property type="term" value="F:hydrolase activity"/>
    <property type="evidence" value="ECO:0007669"/>
    <property type="project" value="UniProtKB-KW"/>
</dbReference>
<gene>
    <name evidence="7" type="ORF">EDD42_3153</name>
</gene>
<keyword evidence="3" id="KW-0227">DNA damage</keyword>
<evidence type="ECO:0000256" key="2">
    <source>
        <dbReference type="ARBA" id="ARBA00022759"/>
    </source>
</evidence>
<dbReference type="Gene3D" id="3.40.960.10">
    <property type="entry name" value="VSR Endonuclease"/>
    <property type="match status" value="1"/>
</dbReference>
<name>A0A3N2C6C3_9MICO</name>
<proteinExistence type="inferred from homology"/>
<dbReference type="CDD" id="cd00221">
    <property type="entry name" value="Vsr"/>
    <property type="match status" value="1"/>
</dbReference>
<dbReference type="GO" id="GO:0004519">
    <property type="term" value="F:endonuclease activity"/>
    <property type="evidence" value="ECO:0007669"/>
    <property type="project" value="UniProtKB-KW"/>
</dbReference>
<keyword evidence="2 7" id="KW-0255">Endonuclease</keyword>
<protein>
    <submittedName>
        <fullName evidence="7">T/G mismatch-specific endonuclease</fullName>
    </submittedName>
</protein>
<dbReference type="Pfam" id="PF03852">
    <property type="entry name" value="Vsr"/>
    <property type="match status" value="1"/>
</dbReference>
<evidence type="ECO:0000256" key="4">
    <source>
        <dbReference type="ARBA" id="ARBA00022801"/>
    </source>
</evidence>
<dbReference type="InterPro" id="IPR004603">
    <property type="entry name" value="DNA_mismatch_endonuc_vsr"/>
</dbReference>
<evidence type="ECO:0000256" key="1">
    <source>
        <dbReference type="ARBA" id="ARBA00022722"/>
    </source>
</evidence>
<dbReference type="GO" id="GO:0006298">
    <property type="term" value="P:mismatch repair"/>
    <property type="evidence" value="ECO:0007669"/>
    <property type="project" value="InterPro"/>
</dbReference>
<dbReference type="Proteomes" id="UP000266915">
    <property type="component" value="Unassembled WGS sequence"/>
</dbReference>
<keyword evidence="5" id="KW-0234">DNA repair</keyword>
<evidence type="ECO:0000256" key="5">
    <source>
        <dbReference type="ARBA" id="ARBA00023204"/>
    </source>
</evidence>
<keyword evidence="8" id="KW-1185">Reference proteome</keyword>
<accession>A0A3N2C6C3</accession>
<evidence type="ECO:0000256" key="3">
    <source>
        <dbReference type="ARBA" id="ARBA00022763"/>
    </source>
</evidence>
<dbReference type="InterPro" id="IPR011335">
    <property type="entry name" value="Restrct_endonuc-II-like"/>
</dbReference>
<sequence length="128" mass="14823">MRSVRRSDTGAELAVRRELFARGRRYRIDLSPVRGMRSRADIVFTKHRLAVYIDGCFWHKCPLHASLPRSNSAWWAEKLAANETRDRRVDRELAAAGWRVLRAWEHEPPVDVADRIDAELSRSVGPVF</sequence>
<dbReference type="EMBL" id="RKHL01000001">
    <property type="protein sequence ID" value="ROR83051.1"/>
    <property type="molecule type" value="Genomic_DNA"/>
</dbReference>
<keyword evidence="4" id="KW-0378">Hydrolase</keyword>
<comment type="similarity">
    <text evidence="6">Belongs to the Vsr family.</text>
</comment>
<evidence type="ECO:0000313" key="8">
    <source>
        <dbReference type="Proteomes" id="UP000266915"/>
    </source>
</evidence>
<dbReference type="AlphaFoldDB" id="A0A3N2C6C3"/>
<reference evidence="7 8" key="1">
    <citation type="submission" date="2018-11" db="EMBL/GenBank/DDBJ databases">
        <title>Sequencing the genomes of 1000 actinobacteria strains.</title>
        <authorList>
            <person name="Klenk H.-P."/>
        </authorList>
    </citation>
    <scope>NUCLEOTIDE SEQUENCE [LARGE SCALE GENOMIC DNA]</scope>
    <source>
        <strain evidence="7 8">DSM 14012</strain>
    </source>
</reference>
<comment type="caution">
    <text evidence="7">The sequence shown here is derived from an EMBL/GenBank/DDBJ whole genome shotgun (WGS) entry which is preliminary data.</text>
</comment>
<dbReference type="NCBIfam" id="TIGR00632">
    <property type="entry name" value="vsr"/>
    <property type="match status" value="1"/>
</dbReference>
<evidence type="ECO:0000256" key="6">
    <source>
        <dbReference type="ARBA" id="ARBA00029466"/>
    </source>
</evidence>
<keyword evidence="1" id="KW-0540">Nuclease</keyword>
<dbReference type="SUPFAM" id="SSF52980">
    <property type="entry name" value="Restriction endonuclease-like"/>
    <property type="match status" value="1"/>
</dbReference>
<organism evidence="7 8">
    <name type="scientific">Plantibacter flavus</name>
    <dbReference type="NCBI Taxonomy" id="150123"/>
    <lineage>
        <taxon>Bacteria</taxon>
        <taxon>Bacillati</taxon>
        <taxon>Actinomycetota</taxon>
        <taxon>Actinomycetes</taxon>
        <taxon>Micrococcales</taxon>
        <taxon>Microbacteriaceae</taxon>
        <taxon>Plantibacter</taxon>
    </lineage>
</organism>
<evidence type="ECO:0000313" key="7">
    <source>
        <dbReference type="EMBL" id="ROR83051.1"/>
    </source>
</evidence>